<proteinExistence type="predicted"/>
<keyword evidence="2" id="KW-1185">Reference proteome</keyword>
<dbReference type="OrthoDB" id="669100at2"/>
<evidence type="ECO:0000313" key="1">
    <source>
        <dbReference type="EMBL" id="PSR57150.1"/>
    </source>
</evidence>
<gene>
    <name evidence="1" type="ORF">AHMF7605_02705</name>
</gene>
<dbReference type="EMBL" id="PYFT01000001">
    <property type="protein sequence ID" value="PSR57150.1"/>
    <property type="molecule type" value="Genomic_DNA"/>
</dbReference>
<sequence length="144" mass="15931">MTLAEKIEQLFTHRPDSYVPAHTLERLLGLPHKPDEERLGLNWTMHWGQGILMGVVRGLMAELGVRGPVGSFLFMNVRLLSDQTLENVTGVGALPWTWPKDEQVIDLIHKGIYAFTTGIVADRLIAGPASEPVPRAGWTVGKKP</sequence>
<dbReference type="Proteomes" id="UP000240357">
    <property type="component" value="Unassembled WGS sequence"/>
</dbReference>
<protein>
    <submittedName>
        <fullName evidence="1">Uncharacterized protein</fullName>
    </submittedName>
</protein>
<evidence type="ECO:0000313" key="2">
    <source>
        <dbReference type="Proteomes" id="UP000240357"/>
    </source>
</evidence>
<accession>A0A2T2YNQ9</accession>
<reference evidence="1 2" key="1">
    <citation type="submission" date="2018-03" db="EMBL/GenBank/DDBJ databases">
        <title>Adhaeribacter sp. HMF7605 Genome sequencing and assembly.</title>
        <authorList>
            <person name="Kang H."/>
            <person name="Kang J."/>
            <person name="Cha I."/>
            <person name="Kim H."/>
            <person name="Joh K."/>
        </authorList>
    </citation>
    <scope>NUCLEOTIDE SEQUENCE [LARGE SCALE GENOMIC DNA]</scope>
    <source>
        <strain evidence="1 2">HMF7605</strain>
    </source>
</reference>
<comment type="caution">
    <text evidence="1">The sequence shown here is derived from an EMBL/GenBank/DDBJ whole genome shotgun (WGS) entry which is preliminary data.</text>
</comment>
<organism evidence="1 2">
    <name type="scientific">Adhaeribacter arboris</name>
    <dbReference type="NCBI Taxonomy" id="2072846"/>
    <lineage>
        <taxon>Bacteria</taxon>
        <taxon>Pseudomonadati</taxon>
        <taxon>Bacteroidota</taxon>
        <taxon>Cytophagia</taxon>
        <taxon>Cytophagales</taxon>
        <taxon>Hymenobacteraceae</taxon>
        <taxon>Adhaeribacter</taxon>
    </lineage>
</organism>
<dbReference type="AlphaFoldDB" id="A0A2T2YNQ9"/>
<name>A0A2T2YNQ9_9BACT</name>